<dbReference type="Proteomes" id="UP001321760">
    <property type="component" value="Unassembled WGS sequence"/>
</dbReference>
<dbReference type="EMBL" id="MU865928">
    <property type="protein sequence ID" value="KAK4451335.1"/>
    <property type="molecule type" value="Genomic_DNA"/>
</dbReference>
<evidence type="ECO:0000313" key="5">
    <source>
        <dbReference type="Proteomes" id="UP001321760"/>
    </source>
</evidence>
<dbReference type="AlphaFoldDB" id="A0AAV9GUB4"/>
<dbReference type="InterPro" id="IPR020904">
    <property type="entry name" value="Sc_DH/Rdtase_CS"/>
</dbReference>
<dbReference type="PANTHER" id="PTHR48107">
    <property type="entry name" value="NADPH-DEPENDENT ALDEHYDE REDUCTASE-LIKE PROTEIN, CHLOROPLASTIC-RELATED"/>
    <property type="match status" value="1"/>
</dbReference>
<name>A0AAV9GUB4_9PEZI</name>
<comment type="caution">
    <text evidence="4">The sequence shown here is derived from an EMBL/GenBank/DDBJ whole genome shotgun (WGS) entry which is preliminary data.</text>
</comment>
<reference evidence="4" key="2">
    <citation type="submission" date="2023-05" db="EMBL/GenBank/DDBJ databases">
        <authorList>
            <consortium name="Lawrence Berkeley National Laboratory"/>
            <person name="Steindorff A."/>
            <person name="Hensen N."/>
            <person name="Bonometti L."/>
            <person name="Westerberg I."/>
            <person name="Brannstrom I.O."/>
            <person name="Guillou S."/>
            <person name="Cros-Aarteil S."/>
            <person name="Calhoun S."/>
            <person name="Haridas S."/>
            <person name="Kuo A."/>
            <person name="Mondo S."/>
            <person name="Pangilinan J."/>
            <person name="Riley R."/>
            <person name="Labutti K."/>
            <person name="Andreopoulos B."/>
            <person name="Lipzen A."/>
            <person name="Chen C."/>
            <person name="Yanf M."/>
            <person name="Daum C."/>
            <person name="Ng V."/>
            <person name="Clum A."/>
            <person name="Ohm R."/>
            <person name="Martin F."/>
            <person name="Silar P."/>
            <person name="Natvig D."/>
            <person name="Lalanne C."/>
            <person name="Gautier V."/>
            <person name="Ament-Velasquez S.L."/>
            <person name="Kruys A."/>
            <person name="Hutchinson M.I."/>
            <person name="Powell A.J."/>
            <person name="Barry K."/>
            <person name="Miller A.N."/>
            <person name="Grigoriev I.V."/>
            <person name="Debuchy R."/>
            <person name="Gladieux P."/>
            <person name="Thoren M.H."/>
            <person name="Johannesson H."/>
        </authorList>
    </citation>
    <scope>NUCLEOTIDE SEQUENCE</scope>
    <source>
        <strain evidence="4">PSN243</strain>
    </source>
</reference>
<keyword evidence="5" id="KW-1185">Reference proteome</keyword>
<keyword evidence="2" id="KW-0521">NADP</keyword>
<sequence>MSQTNKVFVITGASKGIGKAIALRAARDGASIVINYLSDKSSADALVSQIGSNRALAVQADASTLEGIDKLISAAVEKFGKIDVVIPNAGTMPMATLSAATPEAFDKVMNLNVKGPLFLVQKAVPHMPAAGGSRVIFVSTGLNTASGVSPAYLLYVASKGAVDQLTRVLSKELAGKRITVNAVAPGPTATDLFFEGKSEQVVRMLEGQSPFDRLGTPEEIAEVVVFLAGEGGSWVSGQVIRTNGANMV</sequence>
<dbReference type="FunFam" id="3.40.50.720:FF:000084">
    <property type="entry name" value="Short-chain dehydrogenase reductase"/>
    <property type="match status" value="1"/>
</dbReference>
<comment type="similarity">
    <text evidence="1">Belongs to the short-chain dehydrogenases/reductases (SDR) family.</text>
</comment>
<dbReference type="InterPro" id="IPR002347">
    <property type="entry name" value="SDR_fam"/>
</dbReference>
<dbReference type="Gene3D" id="3.40.50.720">
    <property type="entry name" value="NAD(P)-binding Rossmann-like Domain"/>
    <property type="match status" value="1"/>
</dbReference>
<protein>
    <submittedName>
        <fullName evidence="4">60S ribosomal L40</fullName>
    </submittedName>
</protein>
<dbReference type="Pfam" id="PF13561">
    <property type="entry name" value="adh_short_C2"/>
    <property type="match status" value="1"/>
</dbReference>
<reference evidence="4" key="1">
    <citation type="journal article" date="2023" name="Mol. Phylogenet. Evol.">
        <title>Genome-scale phylogeny and comparative genomics of the fungal order Sordariales.</title>
        <authorList>
            <person name="Hensen N."/>
            <person name="Bonometti L."/>
            <person name="Westerberg I."/>
            <person name="Brannstrom I.O."/>
            <person name="Guillou S."/>
            <person name="Cros-Aarteil S."/>
            <person name="Calhoun S."/>
            <person name="Haridas S."/>
            <person name="Kuo A."/>
            <person name="Mondo S."/>
            <person name="Pangilinan J."/>
            <person name="Riley R."/>
            <person name="LaButti K."/>
            <person name="Andreopoulos B."/>
            <person name="Lipzen A."/>
            <person name="Chen C."/>
            <person name="Yan M."/>
            <person name="Daum C."/>
            <person name="Ng V."/>
            <person name="Clum A."/>
            <person name="Steindorff A."/>
            <person name="Ohm R.A."/>
            <person name="Martin F."/>
            <person name="Silar P."/>
            <person name="Natvig D.O."/>
            <person name="Lalanne C."/>
            <person name="Gautier V."/>
            <person name="Ament-Velasquez S.L."/>
            <person name="Kruys A."/>
            <person name="Hutchinson M.I."/>
            <person name="Powell A.J."/>
            <person name="Barry K."/>
            <person name="Miller A.N."/>
            <person name="Grigoriev I.V."/>
            <person name="Debuchy R."/>
            <person name="Gladieux P."/>
            <person name="Hiltunen Thoren M."/>
            <person name="Johannesson H."/>
        </authorList>
    </citation>
    <scope>NUCLEOTIDE SEQUENCE</scope>
    <source>
        <strain evidence="4">PSN243</strain>
    </source>
</reference>
<evidence type="ECO:0000256" key="2">
    <source>
        <dbReference type="ARBA" id="ARBA00022857"/>
    </source>
</evidence>
<evidence type="ECO:0000256" key="3">
    <source>
        <dbReference type="ARBA" id="ARBA00023002"/>
    </source>
</evidence>
<keyword evidence="3" id="KW-0560">Oxidoreductase</keyword>
<gene>
    <name evidence="4" type="ORF">QBC34DRAFT_53870</name>
</gene>
<organism evidence="4 5">
    <name type="scientific">Podospora aff. communis PSN243</name>
    <dbReference type="NCBI Taxonomy" id="3040156"/>
    <lineage>
        <taxon>Eukaryota</taxon>
        <taxon>Fungi</taxon>
        <taxon>Dikarya</taxon>
        <taxon>Ascomycota</taxon>
        <taxon>Pezizomycotina</taxon>
        <taxon>Sordariomycetes</taxon>
        <taxon>Sordariomycetidae</taxon>
        <taxon>Sordariales</taxon>
        <taxon>Podosporaceae</taxon>
        <taxon>Podospora</taxon>
    </lineage>
</organism>
<dbReference type="InterPro" id="IPR036291">
    <property type="entry name" value="NAD(P)-bd_dom_sf"/>
</dbReference>
<evidence type="ECO:0000313" key="4">
    <source>
        <dbReference type="EMBL" id="KAK4451335.1"/>
    </source>
</evidence>
<dbReference type="GO" id="GO:0016614">
    <property type="term" value="F:oxidoreductase activity, acting on CH-OH group of donors"/>
    <property type="evidence" value="ECO:0007669"/>
    <property type="project" value="UniProtKB-ARBA"/>
</dbReference>
<evidence type="ECO:0000256" key="1">
    <source>
        <dbReference type="ARBA" id="ARBA00006484"/>
    </source>
</evidence>
<dbReference type="PANTHER" id="PTHR48107:SF7">
    <property type="entry name" value="RE15974P"/>
    <property type="match status" value="1"/>
</dbReference>
<dbReference type="SUPFAM" id="SSF51735">
    <property type="entry name" value="NAD(P)-binding Rossmann-fold domains"/>
    <property type="match status" value="1"/>
</dbReference>
<dbReference type="PRINTS" id="PR00080">
    <property type="entry name" value="SDRFAMILY"/>
</dbReference>
<proteinExistence type="inferred from homology"/>
<accession>A0AAV9GUB4</accession>
<dbReference type="PRINTS" id="PR00081">
    <property type="entry name" value="GDHRDH"/>
</dbReference>
<dbReference type="PROSITE" id="PS00061">
    <property type="entry name" value="ADH_SHORT"/>
    <property type="match status" value="1"/>
</dbReference>